<dbReference type="Proteomes" id="UP000215256">
    <property type="component" value="Plasmid unnamed1"/>
</dbReference>
<keyword evidence="1" id="KW-0614">Plasmid</keyword>
<evidence type="ECO:0000313" key="2">
    <source>
        <dbReference type="Proteomes" id="UP000215256"/>
    </source>
</evidence>
<dbReference type="EMBL" id="CP022605">
    <property type="protein sequence ID" value="ASV88696.1"/>
    <property type="molecule type" value="Genomic_DNA"/>
</dbReference>
<protein>
    <submittedName>
        <fullName evidence="1">Uncharacterized protein</fullName>
    </submittedName>
</protein>
<sequence length="42" mass="4702">MQQVLQGLIVEHLNDAGEVGVEVTMKAARIRYRYQVGGEITE</sequence>
<geneLocation type="plasmid" evidence="1 2">
    <name>unnamed1</name>
</geneLocation>
<evidence type="ECO:0000313" key="1">
    <source>
        <dbReference type="EMBL" id="ASV88696.1"/>
    </source>
</evidence>
<organism evidence="1 2">
    <name type="scientific">Ochrobactrum quorumnocens</name>
    <dbReference type="NCBI Taxonomy" id="271865"/>
    <lineage>
        <taxon>Bacteria</taxon>
        <taxon>Pseudomonadati</taxon>
        <taxon>Pseudomonadota</taxon>
        <taxon>Alphaproteobacteria</taxon>
        <taxon>Hyphomicrobiales</taxon>
        <taxon>Brucellaceae</taxon>
        <taxon>Brucella/Ochrobactrum group</taxon>
        <taxon>Ochrobactrum</taxon>
    </lineage>
</organism>
<gene>
    <name evidence="1" type="ORF">CES85_3314</name>
</gene>
<name>A0A248UPY9_9HYPH</name>
<proteinExistence type="predicted"/>
<dbReference type="KEGG" id="och:CES85_3314"/>
<reference evidence="1 2" key="1">
    <citation type="submission" date="2017-07" db="EMBL/GenBank/DDBJ databases">
        <title>Phylogenetic study on the rhizospheric bacterium Ochrobactrum sp. A44.</title>
        <authorList>
            <person name="Krzyzanowska D.M."/>
            <person name="Ossowicki A."/>
            <person name="Rajewska M."/>
            <person name="Maciag T."/>
            <person name="Kaczynski Z."/>
            <person name="Czerwicka M."/>
            <person name="Jafra S."/>
        </authorList>
    </citation>
    <scope>NUCLEOTIDE SEQUENCE [LARGE SCALE GENOMIC DNA]</scope>
    <source>
        <strain evidence="1 2">A44</strain>
        <plasmid evidence="1 2">unnamed1</plasmid>
    </source>
</reference>
<accession>A0A248UPY9</accession>
<dbReference type="AlphaFoldDB" id="A0A248UPY9"/>